<evidence type="ECO:0000313" key="2">
    <source>
        <dbReference type="Proteomes" id="UP000247409"/>
    </source>
</evidence>
<accession>A0A2V3J1K3</accession>
<protein>
    <submittedName>
        <fullName evidence="1">Uncharacterized protein</fullName>
    </submittedName>
</protein>
<comment type="caution">
    <text evidence="1">The sequence shown here is derived from an EMBL/GenBank/DDBJ whole genome shotgun (WGS) entry which is preliminary data.</text>
</comment>
<gene>
    <name evidence="1" type="ORF">BWQ96_01957</name>
</gene>
<organism evidence="1 2">
    <name type="scientific">Gracilariopsis chorda</name>
    <dbReference type="NCBI Taxonomy" id="448386"/>
    <lineage>
        <taxon>Eukaryota</taxon>
        <taxon>Rhodophyta</taxon>
        <taxon>Florideophyceae</taxon>
        <taxon>Rhodymeniophycidae</taxon>
        <taxon>Gracilariales</taxon>
        <taxon>Gracilariaceae</taxon>
        <taxon>Gracilariopsis</taxon>
    </lineage>
</organism>
<dbReference type="EMBL" id="NBIV01000015">
    <property type="protein sequence ID" value="PXF48268.1"/>
    <property type="molecule type" value="Genomic_DNA"/>
</dbReference>
<dbReference type="Proteomes" id="UP000247409">
    <property type="component" value="Unassembled WGS sequence"/>
</dbReference>
<dbReference type="AlphaFoldDB" id="A0A2V3J1K3"/>
<name>A0A2V3J1K3_9FLOR</name>
<sequence length="259" mass="27870">MCSIESCSHNVAADGSLSSSLQIGSTASCVLSQNVQCVRLVGDLFFNNTQSTPAEFRQVQFGQPSVSHMFNLSTFVDTGNQLRIDNSLHDAWPTETRLTNRFIHIRLYENAARNDTYLCAIYNGYTVPPDGRRRGFIDVEIEGLGGQNLSWVACDDSAECTGGPSSTLTAEHTFLDHATDGWCVGPVENNGNAIRVTFSNVEGMLGLELQAPGFQQTYRWTEPPQYGMAGAVDADGLSVGGSASLIVNLAGIPVPLSEP</sequence>
<reference evidence="1 2" key="1">
    <citation type="journal article" date="2018" name="Mol. Biol. Evol.">
        <title>Analysis of the draft genome of the red seaweed Gracilariopsis chorda provides insights into genome size evolution in Rhodophyta.</title>
        <authorList>
            <person name="Lee J."/>
            <person name="Yang E.C."/>
            <person name="Graf L."/>
            <person name="Yang J.H."/>
            <person name="Qiu H."/>
            <person name="Zel Zion U."/>
            <person name="Chan C.X."/>
            <person name="Stephens T.G."/>
            <person name="Weber A.P.M."/>
            <person name="Boo G.H."/>
            <person name="Boo S.M."/>
            <person name="Kim K.M."/>
            <person name="Shin Y."/>
            <person name="Jung M."/>
            <person name="Lee S.J."/>
            <person name="Yim H.S."/>
            <person name="Lee J.H."/>
            <person name="Bhattacharya D."/>
            <person name="Yoon H.S."/>
        </authorList>
    </citation>
    <scope>NUCLEOTIDE SEQUENCE [LARGE SCALE GENOMIC DNA]</scope>
    <source>
        <strain evidence="1 2">SKKU-2015</strain>
        <tissue evidence="1">Whole body</tissue>
    </source>
</reference>
<evidence type="ECO:0000313" key="1">
    <source>
        <dbReference type="EMBL" id="PXF48268.1"/>
    </source>
</evidence>
<keyword evidence="2" id="KW-1185">Reference proteome</keyword>
<proteinExistence type="predicted"/>